<evidence type="ECO:0000313" key="2">
    <source>
        <dbReference type="EMBL" id="GGJ88681.1"/>
    </source>
</evidence>
<evidence type="ECO:0000256" key="1">
    <source>
        <dbReference type="SAM" id="MobiDB-lite"/>
    </source>
</evidence>
<evidence type="ECO:0000313" key="3">
    <source>
        <dbReference type="Proteomes" id="UP000635726"/>
    </source>
</evidence>
<feature type="compositionally biased region" description="Pro residues" evidence="1">
    <location>
        <begin position="80"/>
        <end position="89"/>
    </location>
</feature>
<gene>
    <name evidence="2" type="ORF">GCM10008939_35970</name>
</gene>
<proteinExistence type="predicted"/>
<comment type="caution">
    <text evidence="2">The sequence shown here is derived from an EMBL/GenBank/DDBJ whole genome shotgun (WGS) entry which is preliminary data.</text>
</comment>
<keyword evidence="3" id="KW-1185">Reference proteome</keyword>
<reference evidence="2" key="2">
    <citation type="submission" date="2020-09" db="EMBL/GenBank/DDBJ databases">
        <authorList>
            <person name="Sun Q."/>
            <person name="Ohkuma M."/>
        </authorList>
    </citation>
    <scope>NUCLEOTIDE SEQUENCE</scope>
    <source>
        <strain evidence="2">JCM 14371</strain>
    </source>
</reference>
<organism evidence="2 3">
    <name type="scientific">Deinococcus aquiradiocola</name>
    <dbReference type="NCBI Taxonomy" id="393059"/>
    <lineage>
        <taxon>Bacteria</taxon>
        <taxon>Thermotogati</taxon>
        <taxon>Deinococcota</taxon>
        <taxon>Deinococci</taxon>
        <taxon>Deinococcales</taxon>
        <taxon>Deinococcaceae</taxon>
        <taxon>Deinococcus</taxon>
    </lineage>
</organism>
<protein>
    <submittedName>
        <fullName evidence="2">Uncharacterized protein</fullName>
    </submittedName>
</protein>
<dbReference type="EMBL" id="BMOE01000022">
    <property type="protein sequence ID" value="GGJ88681.1"/>
    <property type="molecule type" value="Genomic_DNA"/>
</dbReference>
<reference evidence="2" key="1">
    <citation type="journal article" date="2014" name="Int. J. Syst. Evol. Microbiol.">
        <title>Complete genome sequence of Corynebacterium casei LMG S-19264T (=DSM 44701T), isolated from a smear-ripened cheese.</title>
        <authorList>
            <consortium name="US DOE Joint Genome Institute (JGI-PGF)"/>
            <person name="Walter F."/>
            <person name="Albersmeier A."/>
            <person name="Kalinowski J."/>
            <person name="Ruckert C."/>
        </authorList>
    </citation>
    <scope>NUCLEOTIDE SEQUENCE</scope>
    <source>
        <strain evidence="2">JCM 14371</strain>
    </source>
</reference>
<accession>A0A917PRB0</accession>
<dbReference type="Proteomes" id="UP000635726">
    <property type="component" value="Unassembled WGS sequence"/>
</dbReference>
<feature type="region of interest" description="Disordered" evidence="1">
    <location>
        <begin position="1"/>
        <end position="95"/>
    </location>
</feature>
<dbReference type="RefSeq" id="WP_188964699.1">
    <property type="nucleotide sequence ID" value="NZ_BMOE01000022.1"/>
</dbReference>
<feature type="compositionally biased region" description="Low complexity" evidence="1">
    <location>
        <begin position="50"/>
        <end position="60"/>
    </location>
</feature>
<name>A0A917PRB0_9DEIO</name>
<dbReference type="AlphaFoldDB" id="A0A917PRB0"/>
<sequence length="168" mass="17664">MSPAGRRREAEDPVQVALRQIEALKRRRTTRTEGAQDTPPKARTTGRRGGAAPAPAGTDDAPPPAGPEEAATPKRRGRPPKPPAAPPDPLAGVTRLTAHRPLALLEVQDAADLDALMQDPRLTPHIAARLDPLFALVLPASVERLQAALLKAGHTPKLLGTRAGGEGE</sequence>
<feature type="compositionally biased region" description="Basic and acidic residues" evidence="1">
    <location>
        <begin position="1"/>
        <end position="11"/>
    </location>
</feature>